<accession>A0A2U1T7X6</accession>
<comment type="function">
    <text evidence="1">PPIases accelerate the folding of proteins. It catalyzes the cis-trans isomerization of proline imidic peptide bonds in oligopeptides.</text>
</comment>
<dbReference type="AlphaFoldDB" id="A0A2U1T7X6"/>
<keyword evidence="6" id="KW-1185">Reference proteome</keyword>
<organism evidence="5 6">
    <name type="scientific">Corynebacterium yudongzhengii</name>
    <dbReference type="NCBI Taxonomy" id="2080740"/>
    <lineage>
        <taxon>Bacteria</taxon>
        <taxon>Bacillati</taxon>
        <taxon>Actinomycetota</taxon>
        <taxon>Actinomycetes</taxon>
        <taxon>Mycobacteriales</taxon>
        <taxon>Corynebacteriaceae</taxon>
        <taxon>Corynebacterium</taxon>
    </lineage>
</organism>
<keyword evidence="3" id="KW-0472">Membrane</keyword>
<dbReference type="KEGG" id="cyz:C3B44_05080"/>
<feature type="domain" description="PPIase cyclophilin-type" evidence="4">
    <location>
        <begin position="127"/>
        <end position="285"/>
    </location>
</feature>
<feature type="transmembrane region" description="Helical" evidence="3">
    <location>
        <begin position="31"/>
        <end position="52"/>
    </location>
</feature>
<feature type="compositionally biased region" description="Acidic residues" evidence="2">
    <location>
        <begin position="58"/>
        <end position="79"/>
    </location>
</feature>
<comment type="caution">
    <text evidence="5">The sequence shown here is derived from an EMBL/GenBank/DDBJ whole genome shotgun (WGS) entry which is preliminary data.</text>
</comment>
<gene>
    <name evidence="5" type="ORF">DF222_03820</name>
</gene>
<sequence length="286" mass="30295">MSTNRERGEKALAQLDKEIKARDRKEKTRPLGIVLLSAGAIALIGGGIVWGASRGGDEETTAAEETTAEETTAEDSEIPEAEPLAMERAEALPPTVSCTYNETEESDVPLPESEDVSTEGTVTVNLETNQGPIGMELDRSVAPCTVNAITHLAEQDYFDNTLCHRLVTDGIYVLQCGDPTGTGAGGPGFEFANEYPTDEASDEELAAPVLYPRGSIAMANSGPDTNGSQFFLNYDDSPLPPTYTYFGQIDDEGLATLDSIAEAGVDGGQPDGQPAEQVTIESAQVE</sequence>
<dbReference type="Proteomes" id="UP000244989">
    <property type="component" value="Unassembled WGS sequence"/>
</dbReference>
<proteinExistence type="predicted"/>
<protein>
    <submittedName>
        <fullName evidence="5">Peptidylprolyl isomerase</fullName>
    </submittedName>
</protein>
<dbReference type="InterPro" id="IPR002130">
    <property type="entry name" value="Cyclophilin-type_PPIase_dom"/>
</dbReference>
<feature type="compositionally biased region" description="Acidic residues" evidence="2">
    <location>
        <begin position="102"/>
        <end position="117"/>
    </location>
</feature>
<evidence type="ECO:0000313" key="6">
    <source>
        <dbReference type="Proteomes" id="UP000244989"/>
    </source>
</evidence>
<reference evidence="6" key="1">
    <citation type="submission" date="2018-04" db="EMBL/GenBank/DDBJ databases">
        <authorList>
            <person name="Liu S."/>
            <person name="Wang Z."/>
            <person name="Li J."/>
        </authorList>
    </citation>
    <scope>NUCLEOTIDE SEQUENCE [LARGE SCALE GENOMIC DNA]</scope>
    <source>
        <strain evidence="6">2189</strain>
    </source>
</reference>
<evidence type="ECO:0000256" key="3">
    <source>
        <dbReference type="SAM" id="Phobius"/>
    </source>
</evidence>
<name>A0A2U1T7X6_9CORY</name>
<evidence type="ECO:0000313" key="5">
    <source>
        <dbReference type="EMBL" id="PWC02106.1"/>
    </source>
</evidence>
<dbReference type="GO" id="GO:0003755">
    <property type="term" value="F:peptidyl-prolyl cis-trans isomerase activity"/>
    <property type="evidence" value="ECO:0007669"/>
    <property type="project" value="InterPro"/>
</dbReference>
<dbReference type="PROSITE" id="PS50072">
    <property type="entry name" value="CSA_PPIASE_2"/>
    <property type="match status" value="1"/>
</dbReference>
<keyword evidence="3" id="KW-0812">Transmembrane</keyword>
<dbReference type="CDD" id="cd00317">
    <property type="entry name" value="cyclophilin"/>
    <property type="match status" value="1"/>
</dbReference>
<dbReference type="PANTHER" id="PTHR45625">
    <property type="entry name" value="PEPTIDYL-PROLYL CIS-TRANS ISOMERASE-RELATED"/>
    <property type="match status" value="1"/>
</dbReference>
<dbReference type="Pfam" id="PF00160">
    <property type="entry name" value="Pro_isomerase"/>
    <property type="match status" value="1"/>
</dbReference>
<dbReference type="EMBL" id="QEEZ01000006">
    <property type="protein sequence ID" value="PWC02106.1"/>
    <property type="molecule type" value="Genomic_DNA"/>
</dbReference>
<dbReference type="Gene3D" id="2.40.100.10">
    <property type="entry name" value="Cyclophilin-like"/>
    <property type="match status" value="1"/>
</dbReference>
<dbReference type="RefSeq" id="WP_108432565.1">
    <property type="nucleotide sequence ID" value="NZ_CP026947.1"/>
</dbReference>
<evidence type="ECO:0000259" key="4">
    <source>
        <dbReference type="PROSITE" id="PS50072"/>
    </source>
</evidence>
<feature type="region of interest" description="Disordered" evidence="2">
    <location>
        <begin position="52"/>
        <end position="79"/>
    </location>
</feature>
<dbReference type="InterPro" id="IPR044666">
    <property type="entry name" value="Cyclophilin_A-like"/>
</dbReference>
<evidence type="ECO:0000256" key="2">
    <source>
        <dbReference type="SAM" id="MobiDB-lite"/>
    </source>
</evidence>
<feature type="region of interest" description="Disordered" evidence="2">
    <location>
        <begin position="262"/>
        <end position="286"/>
    </location>
</feature>
<dbReference type="InterPro" id="IPR029000">
    <property type="entry name" value="Cyclophilin-like_dom_sf"/>
</dbReference>
<evidence type="ECO:0000256" key="1">
    <source>
        <dbReference type="ARBA" id="ARBA00002388"/>
    </source>
</evidence>
<dbReference type="SUPFAM" id="SSF50891">
    <property type="entry name" value="Cyclophilin-like"/>
    <property type="match status" value="1"/>
</dbReference>
<keyword evidence="5" id="KW-0413">Isomerase</keyword>
<keyword evidence="3" id="KW-1133">Transmembrane helix</keyword>
<dbReference type="PANTHER" id="PTHR45625:SF3">
    <property type="entry name" value="PEPTIDYL-PROLYL CIS-TRANS ISOMERASE B-RELATED"/>
    <property type="match status" value="1"/>
</dbReference>
<feature type="region of interest" description="Disordered" evidence="2">
    <location>
        <begin position="101"/>
        <end position="120"/>
    </location>
</feature>
<dbReference type="OrthoDB" id="5507614at2"/>